<organism evidence="2 3">
    <name type="scientific">Cryptosporangium minutisporangium</name>
    <dbReference type="NCBI Taxonomy" id="113569"/>
    <lineage>
        <taxon>Bacteria</taxon>
        <taxon>Bacillati</taxon>
        <taxon>Actinomycetota</taxon>
        <taxon>Actinomycetes</taxon>
        <taxon>Cryptosporangiales</taxon>
        <taxon>Cryptosporangiaceae</taxon>
        <taxon>Cryptosporangium</taxon>
    </lineage>
</organism>
<dbReference type="EMBL" id="BAAAYN010000017">
    <property type="protein sequence ID" value="GAA3386887.1"/>
    <property type="molecule type" value="Genomic_DNA"/>
</dbReference>
<reference evidence="3" key="1">
    <citation type="journal article" date="2019" name="Int. J. Syst. Evol. Microbiol.">
        <title>The Global Catalogue of Microorganisms (GCM) 10K type strain sequencing project: providing services to taxonomists for standard genome sequencing and annotation.</title>
        <authorList>
            <consortium name="The Broad Institute Genomics Platform"/>
            <consortium name="The Broad Institute Genome Sequencing Center for Infectious Disease"/>
            <person name="Wu L."/>
            <person name="Ma J."/>
        </authorList>
    </citation>
    <scope>NUCLEOTIDE SEQUENCE [LARGE SCALE GENOMIC DNA]</scope>
    <source>
        <strain evidence="3">JCM 9458</strain>
    </source>
</reference>
<keyword evidence="3" id="KW-1185">Reference proteome</keyword>
<dbReference type="Proteomes" id="UP001501676">
    <property type="component" value="Unassembled WGS sequence"/>
</dbReference>
<dbReference type="RefSeq" id="WP_345728423.1">
    <property type="nucleotide sequence ID" value="NZ_BAAAYN010000017.1"/>
</dbReference>
<evidence type="ECO:0008006" key="4">
    <source>
        <dbReference type="Google" id="ProtNLM"/>
    </source>
</evidence>
<sequence length="245" mass="26443">MPAGEVELREFDGGWVAWAVAPGGAGVLPDRIGDARVVVDGASGDLTTWPPLPVEEIIARSRPAPAGRFPEDVEAVLRKAGWYPGRAVPDADLDRYAQRLHDLTADEEPPLGVVDAARGFLKEFGGLSSREHAIDAWHFQPQDEDPAFHLFIALDQRIGQSVTPLGWISSDYRIEISMSADGRVFVGAFSGIYLLAENADWALVRLVRGELGDLPYVEEDGEISYRSNLGDPIDPGSTRGPASGA</sequence>
<feature type="region of interest" description="Disordered" evidence="1">
    <location>
        <begin position="225"/>
        <end position="245"/>
    </location>
</feature>
<evidence type="ECO:0000313" key="3">
    <source>
        <dbReference type="Proteomes" id="UP001501676"/>
    </source>
</evidence>
<accession>A0ABP6SXZ7</accession>
<gene>
    <name evidence="2" type="ORF">GCM10020369_27280</name>
</gene>
<evidence type="ECO:0000256" key="1">
    <source>
        <dbReference type="SAM" id="MobiDB-lite"/>
    </source>
</evidence>
<proteinExistence type="predicted"/>
<name>A0ABP6SXZ7_9ACTN</name>
<dbReference type="Pfam" id="PF14433">
    <property type="entry name" value="SUKH-3"/>
    <property type="match status" value="1"/>
</dbReference>
<comment type="caution">
    <text evidence="2">The sequence shown here is derived from an EMBL/GenBank/DDBJ whole genome shotgun (WGS) entry which is preliminary data.</text>
</comment>
<protein>
    <recommendedName>
        <fullName evidence="4">SUKH-3 immunity protein of toxin-antitoxin system</fullName>
    </recommendedName>
</protein>
<evidence type="ECO:0000313" key="2">
    <source>
        <dbReference type="EMBL" id="GAA3386887.1"/>
    </source>
</evidence>
<dbReference type="InterPro" id="IPR025850">
    <property type="entry name" value="SUKH-3"/>
</dbReference>